<sequence>MSQYVDALGKACPLPVIMAKKVMDGGASDLTVAVDNSVAVENLKKLAASYRYTVEVENVGENFHVHMEKTCEVCGEVDEKLLRPEPESPTSDRSLSEDPVVFVGKEWIGDGSQELGKNLIRMFFFTMTQSDVRPGTVIFMNGGVKLAVLDEQILEHLKVLAEKGVNILVCGTCLNYYGLTDKLACGQVSNMYEIYECMARAGKVITL</sequence>
<dbReference type="Pfam" id="PF01206">
    <property type="entry name" value="TusA"/>
    <property type="match status" value="1"/>
</dbReference>
<dbReference type="Pfam" id="PF02635">
    <property type="entry name" value="DsrE"/>
    <property type="match status" value="1"/>
</dbReference>
<reference evidence="2" key="2">
    <citation type="journal article" date="2021" name="PeerJ">
        <title>Extensive microbial diversity within the chicken gut microbiome revealed by metagenomics and culture.</title>
        <authorList>
            <person name="Gilroy R."/>
            <person name="Ravi A."/>
            <person name="Getino M."/>
            <person name="Pursley I."/>
            <person name="Horton D.L."/>
            <person name="Alikhan N.F."/>
            <person name="Baker D."/>
            <person name="Gharbi K."/>
            <person name="Hall N."/>
            <person name="Watson M."/>
            <person name="Adriaenssens E.M."/>
            <person name="Foster-Nyarko E."/>
            <person name="Jarju S."/>
            <person name="Secka A."/>
            <person name="Antonio M."/>
            <person name="Oren A."/>
            <person name="Chaudhuri R.R."/>
            <person name="La Ragione R."/>
            <person name="Hildebrand F."/>
            <person name="Pallen M.J."/>
        </authorList>
    </citation>
    <scope>NUCLEOTIDE SEQUENCE</scope>
    <source>
        <strain evidence="2">CHK187-14744</strain>
    </source>
</reference>
<evidence type="ECO:0000259" key="1">
    <source>
        <dbReference type="Pfam" id="PF01206"/>
    </source>
</evidence>
<feature type="domain" description="UPF0033" evidence="1">
    <location>
        <begin position="4"/>
        <end position="69"/>
    </location>
</feature>
<protein>
    <submittedName>
        <fullName evidence="2">Sulfurtransferase-like selenium metabolism protein YedF</fullName>
    </submittedName>
</protein>
<comment type="caution">
    <text evidence="2">The sequence shown here is derived from an EMBL/GenBank/DDBJ whole genome shotgun (WGS) entry which is preliminary data.</text>
</comment>
<dbReference type="AlphaFoldDB" id="A0A9D1KX81"/>
<dbReference type="Gene3D" id="3.40.1260.10">
    <property type="entry name" value="DsrEFH-like"/>
    <property type="match status" value="1"/>
</dbReference>
<dbReference type="SUPFAM" id="SSF75169">
    <property type="entry name" value="DsrEFH-like"/>
    <property type="match status" value="1"/>
</dbReference>
<organism evidence="2 3">
    <name type="scientific">Candidatus Onthocola gallistercoris</name>
    <dbReference type="NCBI Taxonomy" id="2840876"/>
    <lineage>
        <taxon>Bacteria</taxon>
        <taxon>Bacillati</taxon>
        <taxon>Bacillota</taxon>
        <taxon>Bacilli</taxon>
        <taxon>Candidatus Onthocola</taxon>
    </lineage>
</organism>
<dbReference type="NCBIfam" id="TIGR03527">
    <property type="entry name" value="selenium_YedF"/>
    <property type="match status" value="1"/>
</dbReference>
<dbReference type="InterPro" id="IPR001455">
    <property type="entry name" value="TusA-like"/>
</dbReference>
<dbReference type="Gene3D" id="3.30.110.40">
    <property type="entry name" value="TusA-like domain"/>
    <property type="match status" value="1"/>
</dbReference>
<dbReference type="InterPro" id="IPR003787">
    <property type="entry name" value="Sulphur_relay_DsrE/F-like"/>
</dbReference>
<name>A0A9D1KX81_9FIRM</name>
<dbReference type="InterPro" id="IPR019870">
    <property type="entry name" value="Se_metab_YedF"/>
</dbReference>
<dbReference type="SUPFAM" id="SSF64307">
    <property type="entry name" value="SirA-like"/>
    <property type="match status" value="1"/>
</dbReference>
<dbReference type="InterPro" id="IPR027396">
    <property type="entry name" value="DsrEFH-like"/>
</dbReference>
<dbReference type="EMBL" id="DVLT01000035">
    <property type="protein sequence ID" value="HIU02554.1"/>
    <property type="molecule type" value="Genomic_DNA"/>
</dbReference>
<dbReference type="Proteomes" id="UP000824164">
    <property type="component" value="Unassembled WGS sequence"/>
</dbReference>
<proteinExistence type="predicted"/>
<reference evidence="2" key="1">
    <citation type="submission" date="2020-10" db="EMBL/GenBank/DDBJ databases">
        <authorList>
            <person name="Gilroy R."/>
        </authorList>
    </citation>
    <scope>NUCLEOTIDE SEQUENCE</scope>
    <source>
        <strain evidence="2">CHK187-14744</strain>
    </source>
</reference>
<evidence type="ECO:0000313" key="3">
    <source>
        <dbReference type="Proteomes" id="UP000824164"/>
    </source>
</evidence>
<dbReference type="InterPro" id="IPR036868">
    <property type="entry name" value="TusA-like_sf"/>
</dbReference>
<gene>
    <name evidence="2" type="primary">yedF</name>
    <name evidence="2" type="ORF">IAB63_04815</name>
</gene>
<accession>A0A9D1KX81</accession>
<evidence type="ECO:0000313" key="2">
    <source>
        <dbReference type="EMBL" id="HIU02554.1"/>
    </source>
</evidence>